<dbReference type="Proteomes" id="UP000009011">
    <property type="component" value="Chromosome"/>
</dbReference>
<dbReference type="Gene3D" id="3.40.50.1110">
    <property type="entry name" value="SGNH hydrolase"/>
    <property type="match status" value="1"/>
</dbReference>
<accession>I6ZYH6</accession>
<sequence length="462" mass="52248">MEKNYIRQPAVILAGALLILYLLSFVNYEYTIAGFTFRNIDFFMDVKSDPAEEEFSNNSRVAIEPQALFAGFDFLKPLEFFTAEKDNANYAYQGQKTGFYGNTEQLKYFFDALSNAKTKPFRIAHYGDSVIEGDLITADIRELLQKKFGGDAVGWLGIVSQDVAFRTTTKHTFSDNWETASVYTSNPKSLKLGISGEVFIPQGNAWVEYEVSRLRRSLKGFSKVRIFYSDAKSSDIYYSFDNSSKKSARLNPGIGIQELVLDAGKTVKSARIEFPQKEQAHFYGVSLEGAPGIYVDNFPLRGNSGVDIAQIDPATLKEFSKYLNYKLIILEFGLNILGSRMTDYSWYEREMGKVIKNLKEAFPETSIVMISVHDKARKRGSKFETDPAVFKLLDAQKKIAHNNGVALWSLFDAMGGENSMHSWVTANPPLASRDYIHFNNQGAERIAELFVESLLDEYNKRK</sequence>
<name>I6ZYH6_MELRP</name>
<organism evidence="1 2">
    <name type="scientific">Melioribacter roseus (strain DSM 23840 / JCM 17771 / VKM B-2668 / P3M-2)</name>
    <dbReference type="NCBI Taxonomy" id="1191523"/>
    <lineage>
        <taxon>Bacteria</taxon>
        <taxon>Pseudomonadati</taxon>
        <taxon>Ignavibacteriota</taxon>
        <taxon>Ignavibacteria</taxon>
        <taxon>Ignavibacteriales</taxon>
        <taxon>Melioribacteraceae</taxon>
        <taxon>Melioribacter</taxon>
    </lineage>
</organism>
<dbReference type="Gene3D" id="2.60.120.1360">
    <property type="match status" value="1"/>
</dbReference>
<dbReference type="eggNOG" id="COG2755">
    <property type="taxonomic scope" value="Bacteria"/>
</dbReference>
<dbReference type="HOGENOM" id="CLU_026488_1_0_10"/>
<dbReference type="OrthoDB" id="9810515at2"/>
<dbReference type="PATRIC" id="fig|1191523.3.peg.883"/>
<evidence type="ECO:0000313" key="2">
    <source>
        <dbReference type="Proteomes" id="UP000009011"/>
    </source>
</evidence>
<dbReference type="InterPro" id="IPR036514">
    <property type="entry name" value="SGNH_hydro_sf"/>
</dbReference>
<keyword evidence="2" id="KW-1185">Reference proteome</keyword>
<dbReference type="KEGG" id="mro:MROS_0837"/>
<reference evidence="1 2" key="1">
    <citation type="journal article" date="2013" name="PLoS ONE">
        <title>Genomic analysis of Melioribacter roseus, facultatively anaerobic organotrophic bacterium representing a novel deep lineage within Bacteriodetes/Chlorobi group.</title>
        <authorList>
            <person name="Kadnikov V.V."/>
            <person name="Mardanov A.V."/>
            <person name="Podosokorskaya O.A."/>
            <person name="Gavrilov S.N."/>
            <person name="Kublanov I.V."/>
            <person name="Beletsky A.V."/>
            <person name="Bonch-Osmolovskaya E.A."/>
            <person name="Ravin N.V."/>
        </authorList>
    </citation>
    <scope>NUCLEOTIDE SEQUENCE [LARGE SCALE GENOMIC DNA]</scope>
    <source>
        <strain evidence="2">JCM 17771 / P3M-2</strain>
    </source>
</reference>
<dbReference type="EMBL" id="CP003557">
    <property type="protein sequence ID" value="AFN74078.1"/>
    <property type="molecule type" value="Genomic_DNA"/>
</dbReference>
<evidence type="ECO:0000313" key="1">
    <source>
        <dbReference type="EMBL" id="AFN74078.1"/>
    </source>
</evidence>
<dbReference type="RefSeq" id="WP_014855514.1">
    <property type="nucleotide sequence ID" value="NC_018178.1"/>
</dbReference>
<proteinExistence type="predicted"/>
<dbReference type="GO" id="GO:0016788">
    <property type="term" value="F:hydrolase activity, acting on ester bonds"/>
    <property type="evidence" value="ECO:0007669"/>
    <property type="project" value="UniProtKB-ARBA"/>
</dbReference>
<dbReference type="STRING" id="1191523.MROS_0837"/>
<protein>
    <submittedName>
        <fullName evidence="1">Putative periplasmic protein</fullName>
    </submittedName>
</protein>
<dbReference type="AlphaFoldDB" id="I6ZYH6"/>
<dbReference type="SUPFAM" id="SSF52266">
    <property type="entry name" value="SGNH hydrolase"/>
    <property type="match status" value="1"/>
</dbReference>
<gene>
    <name evidence="1" type="ordered locus">MROS_0837</name>
</gene>